<evidence type="ECO:0000256" key="1">
    <source>
        <dbReference type="SAM" id="MobiDB-lite"/>
    </source>
</evidence>
<comment type="caution">
    <text evidence="2">The sequence shown here is derived from an EMBL/GenBank/DDBJ whole genome shotgun (WGS) entry which is preliminary data.</text>
</comment>
<evidence type="ECO:0000313" key="2">
    <source>
        <dbReference type="EMBL" id="TDX18358.1"/>
    </source>
</evidence>
<reference evidence="2 3" key="1">
    <citation type="submission" date="2019-03" db="EMBL/GenBank/DDBJ databases">
        <title>Genomic Encyclopedia of Type Strains, Phase IV (KMG-IV): sequencing the most valuable type-strain genomes for metagenomic binning, comparative biology and taxonomic classification.</title>
        <authorList>
            <person name="Goeker M."/>
        </authorList>
    </citation>
    <scope>NUCLEOTIDE SEQUENCE [LARGE SCALE GENOMIC DNA]</scope>
    <source>
        <strain evidence="2 3">JA181</strain>
    </source>
</reference>
<accession>A0A4R8F4R4</accession>
<dbReference type="EMBL" id="SOEB01000074">
    <property type="protein sequence ID" value="TDX18358.1"/>
    <property type="molecule type" value="Genomic_DNA"/>
</dbReference>
<dbReference type="RefSeq" id="WP_134079873.1">
    <property type="nucleotide sequence ID" value="NZ_SOEB01000074.1"/>
</dbReference>
<proteinExistence type="predicted"/>
<organism evidence="2 3">
    <name type="scientific">Rhodovulum visakhapatnamense</name>
    <dbReference type="NCBI Taxonomy" id="364297"/>
    <lineage>
        <taxon>Bacteria</taxon>
        <taxon>Pseudomonadati</taxon>
        <taxon>Pseudomonadota</taxon>
        <taxon>Alphaproteobacteria</taxon>
        <taxon>Rhodobacterales</taxon>
        <taxon>Paracoccaceae</taxon>
        <taxon>Rhodovulum</taxon>
    </lineage>
</organism>
<protein>
    <submittedName>
        <fullName evidence="2">Uncharacterized protein</fullName>
    </submittedName>
</protein>
<sequence length="161" mass="17384">MIGPVTATSVMPVRKEQTEQQTATQADFRLKLANARPVTPEELGIELTKGSDEFTAILAESNARLEWMESAEGKAWQAEQLAKQNAQPVELAVYKGGQMVGFMAGGFSGLGSMGAILPDNWGSMRTEDLKKVFQSHGFKVVTAKDGLSMNHGQAANILNRS</sequence>
<feature type="region of interest" description="Disordered" evidence="1">
    <location>
        <begin position="1"/>
        <end position="22"/>
    </location>
</feature>
<name>A0A4R8F4R4_9RHOB</name>
<gene>
    <name evidence="2" type="ORF">EV657_1743</name>
</gene>
<dbReference type="AlphaFoldDB" id="A0A4R8F4R4"/>
<dbReference type="Proteomes" id="UP000295484">
    <property type="component" value="Unassembled WGS sequence"/>
</dbReference>
<evidence type="ECO:0000313" key="3">
    <source>
        <dbReference type="Proteomes" id="UP000295484"/>
    </source>
</evidence>